<proteinExistence type="inferred from homology"/>
<name>C1E1Y2_MICCC</name>
<dbReference type="AlphaFoldDB" id="C1E1Y2"/>
<dbReference type="InterPro" id="IPR008011">
    <property type="entry name" value="Complex1_LYR_dom"/>
</dbReference>
<evidence type="ECO:0000313" key="4">
    <source>
        <dbReference type="Proteomes" id="UP000002009"/>
    </source>
</evidence>
<evidence type="ECO:0000256" key="1">
    <source>
        <dbReference type="ARBA" id="ARBA00025757"/>
    </source>
</evidence>
<organism evidence="3 4">
    <name type="scientific">Micromonas commoda (strain RCC299 / NOUM17 / CCMP2709)</name>
    <name type="common">Picoplanktonic green alga</name>
    <dbReference type="NCBI Taxonomy" id="296587"/>
    <lineage>
        <taxon>Eukaryota</taxon>
        <taxon>Viridiplantae</taxon>
        <taxon>Chlorophyta</taxon>
        <taxon>Mamiellophyceae</taxon>
        <taxon>Mamiellales</taxon>
        <taxon>Mamiellaceae</taxon>
        <taxon>Micromonas</taxon>
    </lineage>
</organism>
<dbReference type="InParanoid" id="C1E1Y2"/>
<evidence type="ECO:0000259" key="2">
    <source>
        <dbReference type="Pfam" id="PF05347"/>
    </source>
</evidence>
<keyword evidence="4" id="KW-1185">Reference proteome</keyword>
<evidence type="ECO:0000313" key="3">
    <source>
        <dbReference type="EMBL" id="ACO61822.1"/>
    </source>
</evidence>
<dbReference type="OrthoDB" id="533463at2759"/>
<dbReference type="FunCoup" id="C1E1Y2">
    <property type="interactions" value="25"/>
</dbReference>
<accession>C1E1Y2</accession>
<dbReference type="Pfam" id="PF05347">
    <property type="entry name" value="Complex1_LYR"/>
    <property type="match status" value="1"/>
</dbReference>
<dbReference type="GeneID" id="8241755"/>
<dbReference type="RefSeq" id="XP_002500564.1">
    <property type="nucleotide sequence ID" value="XM_002500518.1"/>
</dbReference>
<dbReference type="Proteomes" id="UP000002009">
    <property type="component" value="Chromosome 3"/>
</dbReference>
<dbReference type="PANTHER" id="PTHR36758:SF1">
    <property type="entry name" value="OS01G0342800 PROTEIN"/>
    <property type="match status" value="1"/>
</dbReference>
<dbReference type="STRING" id="296587.C1E1Y2"/>
<dbReference type="EMBL" id="CP001324">
    <property type="protein sequence ID" value="ACO61822.1"/>
    <property type="molecule type" value="Genomic_DNA"/>
</dbReference>
<dbReference type="PANTHER" id="PTHR36758">
    <property type="entry name" value="OS01G0342800 PROTEIN"/>
    <property type="match status" value="1"/>
</dbReference>
<sequence>MSSAGLVFYREVCRAIRKLPKDTQSYYRVVAREKVVAHRDEDEPERIGKIIQRSREDVAWVLKKYSPTKDA</sequence>
<dbReference type="InterPro" id="IPR045291">
    <property type="entry name" value="Complex1_LYR_LYRM9"/>
</dbReference>
<reference evidence="3 4" key="1">
    <citation type="journal article" date="2009" name="Science">
        <title>Green evolution and dynamic adaptations revealed by genomes of the marine picoeukaryotes Micromonas.</title>
        <authorList>
            <person name="Worden A.Z."/>
            <person name="Lee J.H."/>
            <person name="Mock T."/>
            <person name="Rouze P."/>
            <person name="Simmons M.P."/>
            <person name="Aerts A.L."/>
            <person name="Allen A.E."/>
            <person name="Cuvelier M.L."/>
            <person name="Derelle E."/>
            <person name="Everett M.V."/>
            <person name="Foulon E."/>
            <person name="Grimwood J."/>
            <person name="Gundlach H."/>
            <person name="Henrissat B."/>
            <person name="Napoli C."/>
            <person name="McDonald S.M."/>
            <person name="Parker M.S."/>
            <person name="Rombauts S."/>
            <person name="Salamov A."/>
            <person name="Von Dassow P."/>
            <person name="Badger J.H."/>
            <person name="Coutinho P.M."/>
            <person name="Demir E."/>
            <person name="Dubchak I."/>
            <person name="Gentemann C."/>
            <person name="Eikrem W."/>
            <person name="Gready J.E."/>
            <person name="John U."/>
            <person name="Lanier W."/>
            <person name="Lindquist E.A."/>
            <person name="Lucas S."/>
            <person name="Mayer K.F."/>
            <person name="Moreau H."/>
            <person name="Not F."/>
            <person name="Otillar R."/>
            <person name="Panaud O."/>
            <person name="Pangilinan J."/>
            <person name="Paulsen I."/>
            <person name="Piegu B."/>
            <person name="Poliakov A."/>
            <person name="Robbens S."/>
            <person name="Schmutz J."/>
            <person name="Toulza E."/>
            <person name="Wyss T."/>
            <person name="Zelensky A."/>
            <person name="Zhou K."/>
            <person name="Armbrust E.V."/>
            <person name="Bhattacharya D."/>
            <person name="Goodenough U.W."/>
            <person name="Van de Peer Y."/>
            <person name="Grigoriev I.V."/>
        </authorList>
    </citation>
    <scope>NUCLEOTIDE SEQUENCE [LARGE SCALE GENOMIC DNA]</scope>
    <source>
        <strain evidence="4">RCC299 / NOUM17</strain>
    </source>
</reference>
<dbReference type="OMA" id="HYKHHVR"/>
<protein>
    <recommendedName>
        <fullName evidence="2">Complex 1 LYR protein domain-containing protein</fullName>
    </recommendedName>
</protein>
<dbReference type="KEGG" id="mis:MICPUN_57039"/>
<dbReference type="CDD" id="cd20269">
    <property type="entry name" value="Complex1_LYR_LYRM9"/>
    <property type="match status" value="1"/>
</dbReference>
<feature type="domain" description="Complex 1 LYR protein" evidence="2">
    <location>
        <begin position="9"/>
        <end position="58"/>
    </location>
</feature>
<comment type="similarity">
    <text evidence="1">Belongs to the complex I LYR family. LYRM9 subfamily.</text>
</comment>
<gene>
    <name evidence="3" type="ORF">MICPUN_57039</name>
</gene>